<dbReference type="Proteomes" id="UP000050863">
    <property type="component" value="Unassembled WGS sequence"/>
</dbReference>
<dbReference type="OrthoDB" id="9804460at2"/>
<dbReference type="InterPro" id="IPR002586">
    <property type="entry name" value="CobQ/CobB/MinD/ParA_Nub-bd_dom"/>
</dbReference>
<dbReference type="InterPro" id="IPR027417">
    <property type="entry name" value="P-loop_NTPase"/>
</dbReference>
<dbReference type="AlphaFoldDB" id="A0A0R3LG09"/>
<dbReference type="InterPro" id="IPR050678">
    <property type="entry name" value="DNA_Partitioning_ATPase"/>
</dbReference>
<accession>A0A0R3LG09</accession>
<feature type="domain" description="CobQ/CobB/MinD/ParA nucleotide binding" evidence="1">
    <location>
        <begin position="4"/>
        <end position="123"/>
    </location>
</feature>
<reference evidence="2 3" key="1">
    <citation type="submission" date="2014-03" db="EMBL/GenBank/DDBJ databases">
        <title>Bradyrhizobium valentinum sp. nov., isolated from effective nodules of Lupinus mariae-josephae, a lupine endemic of basic-lime soils in Eastern Spain.</title>
        <authorList>
            <person name="Duran D."/>
            <person name="Rey L."/>
            <person name="Navarro A."/>
            <person name="Busquets A."/>
            <person name="Imperial J."/>
            <person name="Ruiz-Argueso T."/>
        </authorList>
    </citation>
    <scope>NUCLEOTIDE SEQUENCE [LARGE SCALE GENOMIC DNA]</scope>
    <source>
        <strain evidence="2 3">PAC68</strain>
    </source>
</reference>
<evidence type="ECO:0000313" key="3">
    <source>
        <dbReference type="Proteomes" id="UP000050863"/>
    </source>
</evidence>
<dbReference type="PANTHER" id="PTHR13696:SF96">
    <property type="entry name" value="COBQ_COBB_MIND_PARA NUCLEOTIDE BINDING DOMAIN-CONTAINING PROTEIN"/>
    <property type="match status" value="1"/>
</dbReference>
<dbReference type="SUPFAM" id="SSF52540">
    <property type="entry name" value="P-loop containing nucleoside triphosphate hydrolases"/>
    <property type="match status" value="1"/>
</dbReference>
<sequence>MQTIVLATQKGGAGKSTLAISLALAAIRAGHNVRLIETDTQGTLSNWKRRRPYAAPIVEPIYAAREVEQRLQSLGREGVTVTIVDTAGGITAATNSAIRYADFCLIPARPSIADIEATAATLSVVRAWRKPFAYVLNQTPIRSAARLAGAENLLGDEAALDAADIVARPVIVMRNDHQDALIAGLAVCEHAPGGKSAEEIRALWQWVDARLGNASTARDAPIVKELVETPKILPAMAALPSVANDSARFLRVLART</sequence>
<organism evidence="2 3">
    <name type="scientific">Bradyrhizobium jicamae</name>
    <dbReference type="NCBI Taxonomy" id="280332"/>
    <lineage>
        <taxon>Bacteria</taxon>
        <taxon>Pseudomonadati</taxon>
        <taxon>Pseudomonadota</taxon>
        <taxon>Alphaproteobacteria</taxon>
        <taxon>Hyphomicrobiales</taxon>
        <taxon>Nitrobacteraceae</taxon>
        <taxon>Bradyrhizobium</taxon>
    </lineage>
</organism>
<dbReference type="RefSeq" id="WP_057837480.1">
    <property type="nucleotide sequence ID" value="NZ_LLXZ01000138.1"/>
</dbReference>
<proteinExistence type="predicted"/>
<dbReference type="CDD" id="cd02042">
    <property type="entry name" value="ParAB_family"/>
    <property type="match status" value="1"/>
</dbReference>
<gene>
    <name evidence="2" type="ORF">CQ12_24095</name>
</gene>
<protein>
    <submittedName>
        <fullName evidence="2">Chromosome partitioning protein ParA</fullName>
    </submittedName>
</protein>
<dbReference type="Gene3D" id="3.40.50.300">
    <property type="entry name" value="P-loop containing nucleotide triphosphate hydrolases"/>
    <property type="match status" value="1"/>
</dbReference>
<dbReference type="EMBL" id="LLXZ01000138">
    <property type="protein sequence ID" value="KRR03958.1"/>
    <property type="molecule type" value="Genomic_DNA"/>
</dbReference>
<dbReference type="PANTHER" id="PTHR13696">
    <property type="entry name" value="P-LOOP CONTAINING NUCLEOSIDE TRIPHOSPHATE HYDROLASE"/>
    <property type="match status" value="1"/>
</dbReference>
<comment type="caution">
    <text evidence="2">The sequence shown here is derived from an EMBL/GenBank/DDBJ whole genome shotgun (WGS) entry which is preliminary data.</text>
</comment>
<keyword evidence="3" id="KW-1185">Reference proteome</keyword>
<dbReference type="Pfam" id="PF01656">
    <property type="entry name" value="CbiA"/>
    <property type="match status" value="1"/>
</dbReference>
<evidence type="ECO:0000259" key="1">
    <source>
        <dbReference type="Pfam" id="PF01656"/>
    </source>
</evidence>
<name>A0A0R3LG09_9BRAD</name>
<dbReference type="PIRSF" id="PIRSF009320">
    <property type="entry name" value="Nuc_binding_HP_1000"/>
    <property type="match status" value="1"/>
</dbReference>
<evidence type="ECO:0000313" key="2">
    <source>
        <dbReference type="EMBL" id="KRR03958.1"/>
    </source>
</evidence>
<dbReference type="STRING" id="280332.CQ12_24095"/>